<protein>
    <submittedName>
        <fullName evidence="1">Uncharacterized protein</fullName>
    </submittedName>
</protein>
<evidence type="ECO:0000313" key="2">
    <source>
        <dbReference type="Proteomes" id="UP000285655"/>
    </source>
</evidence>
<comment type="caution">
    <text evidence="1">The sequence shown here is derived from an EMBL/GenBank/DDBJ whole genome shotgun (WGS) entry which is preliminary data.</text>
</comment>
<name>A0A419DBB5_9BACT</name>
<dbReference type="AlphaFoldDB" id="A0A419DBB5"/>
<accession>A0A419DBB5</accession>
<gene>
    <name evidence="1" type="ORF">C4544_05155</name>
</gene>
<organism evidence="1 2">
    <name type="scientific">candidate division WS5 bacterium</name>
    <dbReference type="NCBI Taxonomy" id="2093353"/>
    <lineage>
        <taxon>Bacteria</taxon>
        <taxon>candidate division WS5</taxon>
    </lineage>
</organism>
<proteinExistence type="predicted"/>
<dbReference type="EMBL" id="QZJW01000046">
    <property type="protein sequence ID" value="RJO60384.1"/>
    <property type="molecule type" value="Genomic_DNA"/>
</dbReference>
<reference evidence="1 2" key="1">
    <citation type="journal article" date="2017" name="ISME J.">
        <title>Energy and carbon metabolisms in a deep terrestrial subsurface fluid microbial community.</title>
        <authorList>
            <person name="Momper L."/>
            <person name="Jungbluth S.P."/>
            <person name="Lee M.D."/>
            <person name="Amend J.P."/>
        </authorList>
    </citation>
    <scope>NUCLEOTIDE SEQUENCE [LARGE SCALE GENOMIC DNA]</scope>
    <source>
        <strain evidence="1">SURF_29</strain>
    </source>
</reference>
<dbReference type="Proteomes" id="UP000285655">
    <property type="component" value="Unassembled WGS sequence"/>
</dbReference>
<evidence type="ECO:0000313" key="1">
    <source>
        <dbReference type="EMBL" id="RJO60384.1"/>
    </source>
</evidence>
<sequence>MIDSHQKLEIPSVGGGHPLQLEINWRGDIEDVVRFTINGQTAVIKRQDLFSFMFMTGTPEQQELMTPVRETKIVKHVRQHRVVAKKDIKVGQQLIVNCEVNVPVAVYEGLKMDFIRGKRSKFAM</sequence>